<gene>
    <name evidence="1" type="ORF">EVA_03064</name>
</gene>
<proteinExistence type="predicted"/>
<evidence type="ECO:0000313" key="1">
    <source>
        <dbReference type="EMBL" id="EJX08826.1"/>
    </source>
</evidence>
<sequence>MLSCNQYSQIISFPSLLLVSPGKCESYHIGKRKVNFAGYLTTFLSCMYKDTANLPKCSYYRQDDYL</sequence>
<organism evidence="1">
    <name type="scientific">gut metagenome</name>
    <dbReference type="NCBI Taxonomy" id="749906"/>
    <lineage>
        <taxon>unclassified sequences</taxon>
        <taxon>metagenomes</taxon>
        <taxon>organismal metagenomes</taxon>
    </lineage>
</organism>
<name>J9D7Q5_9ZZZZ</name>
<dbReference type="EMBL" id="AMCI01000532">
    <property type="protein sequence ID" value="EJX08826.1"/>
    <property type="molecule type" value="Genomic_DNA"/>
</dbReference>
<reference evidence="1" key="1">
    <citation type="journal article" date="2012" name="PLoS ONE">
        <title>Gene sets for utilization of primary and secondary nutrition supplies in the distal gut of endangered iberian lynx.</title>
        <authorList>
            <person name="Alcaide M."/>
            <person name="Messina E."/>
            <person name="Richter M."/>
            <person name="Bargiela R."/>
            <person name="Peplies J."/>
            <person name="Huws S.A."/>
            <person name="Newbold C.J."/>
            <person name="Golyshin P.N."/>
            <person name="Simon M.A."/>
            <person name="Lopez G."/>
            <person name="Yakimov M.M."/>
            <person name="Ferrer M."/>
        </authorList>
    </citation>
    <scope>NUCLEOTIDE SEQUENCE</scope>
</reference>
<accession>J9D7Q5</accession>
<protein>
    <submittedName>
        <fullName evidence="1">Uncharacterized protein</fullName>
    </submittedName>
</protein>
<dbReference type="AlphaFoldDB" id="J9D7Q5"/>
<comment type="caution">
    <text evidence="1">The sequence shown here is derived from an EMBL/GenBank/DDBJ whole genome shotgun (WGS) entry which is preliminary data.</text>
</comment>